<evidence type="ECO:0000313" key="3">
    <source>
        <dbReference type="Proteomes" id="UP001283341"/>
    </source>
</evidence>
<reference evidence="2" key="1">
    <citation type="journal article" date="2023" name="Mol. Phylogenet. Evol.">
        <title>Genome-scale phylogeny and comparative genomics of the fungal order Sordariales.</title>
        <authorList>
            <person name="Hensen N."/>
            <person name="Bonometti L."/>
            <person name="Westerberg I."/>
            <person name="Brannstrom I.O."/>
            <person name="Guillou S."/>
            <person name="Cros-Aarteil S."/>
            <person name="Calhoun S."/>
            <person name="Haridas S."/>
            <person name="Kuo A."/>
            <person name="Mondo S."/>
            <person name="Pangilinan J."/>
            <person name="Riley R."/>
            <person name="LaButti K."/>
            <person name="Andreopoulos B."/>
            <person name="Lipzen A."/>
            <person name="Chen C."/>
            <person name="Yan M."/>
            <person name="Daum C."/>
            <person name="Ng V."/>
            <person name="Clum A."/>
            <person name="Steindorff A."/>
            <person name="Ohm R.A."/>
            <person name="Martin F."/>
            <person name="Silar P."/>
            <person name="Natvig D.O."/>
            <person name="Lalanne C."/>
            <person name="Gautier V."/>
            <person name="Ament-Velasquez S.L."/>
            <person name="Kruys A."/>
            <person name="Hutchinson M.I."/>
            <person name="Powell A.J."/>
            <person name="Barry K."/>
            <person name="Miller A.N."/>
            <person name="Grigoriev I.V."/>
            <person name="Debuchy R."/>
            <person name="Gladieux P."/>
            <person name="Hiltunen Thoren M."/>
            <person name="Johannesson H."/>
        </authorList>
    </citation>
    <scope>NUCLEOTIDE SEQUENCE</scope>
    <source>
        <strain evidence="2">CBS 118394</strain>
    </source>
</reference>
<sequence length="87" mass="9680">MINAADEDDVVACLFLYFLGDLSIGPNHPFFLSSSSIISNSNLDFSCFIFLPLLLLLFSFHFRLGGLFCMHFSLVLLDQVGERGGRS</sequence>
<evidence type="ECO:0000313" key="2">
    <source>
        <dbReference type="EMBL" id="KAK3322603.1"/>
    </source>
</evidence>
<reference evidence="2" key="2">
    <citation type="submission" date="2023-06" db="EMBL/GenBank/DDBJ databases">
        <authorList>
            <consortium name="Lawrence Berkeley National Laboratory"/>
            <person name="Haridas S."/>
            <person name="Hensen N."/>
            <person name="Bonometti L."/>
            <person name="Westerberg I."/>
            <person name="Brannstrom I.O."/>
            <person name="Guillou S."/>
            <person name="Cros-Aarteil S."/>
            <person name="Calhoun S."/>
            <person name="Kuo A."/>
            <person name="Mondo S."/>
            <person name="Pangilinan J."/>
            <person name="Riley R."/>
            <person name="Labutti K."/>
            <person name="Andreopoulos B."/>
            <person name="Lipzen A."/>
            <person name="Chen C."/>
            <person name="Yanf M."/>
            <person name="Daum C."/>
            <person name="Ng V."/>
            <person name="Clum A."/>
            <person name="Steindorff A."/>
            <person name="Ohm R."/>
            <person name="Martin F."/>
            <person name="Silar P."/>
            <person name="Natvig D."/>
            <person name="Lalanne C."/>
            <person name="Gautier V."/>
            <person name="Ament-Velasquez S.L."/>
            <person name="Kruys A."/>
            <person name="Hutchinson M.I."/>
            <person name="Powell A.J."/>
            <person name="Barry K."/>
            <person name="Miller A.N."/>
            <person name="Grigoriev I.V."/>
            <person name="Debuchy R."/>
            <person name="Gladieux P."/>
            <person name="Thoren M.H."/>
            <person name="Johannesson H."/>
        </authorList>
    </citation>
    <scope>NUCLEOTIDE SEQUENCE</scope>
    <source>
        <strain evidence="2">CBS 118394</strain>
    </source>
</reference>
<gene>
    <name evidence="2" type="ORF">B0H66DRAFT_210441</name>
</gene>
<keyword evidence="1" id="KW-0472">Membrane</keyword>
<dbReference type="EMBL" id="JAUEDM010000003">
    <property type="protein sequence ID" value="KAK3322603.1"/>
    <property type="molecule type" value="Genomic_DNA"/>
</dbReference>
<evidence type="ECO:0000256" key="1">
    <source>
        <dbReference type="SAM" id="Phobius"/>
    </source>
</evidence>
<keyword evidence="3" id="KW-1185">Reference proteome</keyword>
<proteinExistence type="predicted"/>
<dbReference type="AlphaFoldDB" id="A0AAE0ICG5"/>
<keyword evidence="1" id="KW-1133">Transmembrane helix</keyword>
<keyword evidence="1" id="KW-0812">Transmembrane</keyword>
<dbReference type="Proteomes" id="UP001283341">
    <property type="component" value="Unassembled WGS sequence"/>
</dbReference>
<name>A0AAE0ICG5_9PEZI</name>
<comment type="caution">
    <text evidence="2">The sequence shown here is derived from an EMBL/GenBank/DDBJ whole genome shotgun (WGS) entry which is preliminary data.</text>
</comment>
<feature type="transmembrane region" description="Helical" evidence="1">
    <location>
        <begin position="49"/>
        <end position="77"/>
    </location>
</feature>
<accession>A0AAE0ICG5</accession>
<protein>
    <submittedName>
        <fullName evidence="2">Uncharacterized protein</fullName>
    </submittedName>
</protein>
<organism evidence="2 3">
    <name type="scientific">Apodospora peruviana</name>
    <dbReference type="NCBI Taxonomy" id="516989"/>
    <lineage>
        <taxon>Eukaryota</taxon>
        <taxon>Fungi</taxon>
        <taxon>Dikarya</taxon>
        <taxon>Ascomycota</taxon>
        <taxon>Pezizomycotina</taxon>
        <taxon>Sordariomycetes</taxon>
        <taxon>Sordariomycetidae</taxon>
        <taxon>Sordariales</taxon>
        <taxon>Lasiosphaeriaceae</taxon>
        <taxon>Apodospora</taxon>
    </lineage>
</organism>